<name>A0A3B1JZG6_ASTMX</name>
<reference evidence="4" key="1">
    <citation type="submission" date="2013-03" db="EMBL/GenBank/DDBJ databases">
        <authorList>
            <person name="Jeffery W."/>
            <person name="Warren W."/>
            <person name="Wilson R.K."/>
        </authorList>
    </citation>
    <scope>NUCLEOTIDE SEQUENCE</scope>
    <source>
        <strain evidence="4">female</strain>
    </source>
</reference>
<feature type="signal peptide" evidence="2">
    <location>
        <begin position="1"/>
        <end position="24"/>
    </location>
</feature>
<organism evidence="3 4">
    <name type="scientific">Astyanax mexicanus</name>
    <name type="common">Blind cave fish</name>
    <name type="synonym">Astyanax fasciatus mexicanus</name>
    <dbReference type="NCBI Taxonomy" id="7994"/>
    <lineage>
        <taxon>Eukaryota</taxon>
        <taxon>Metazoa</taxon>
        <taxon>Chordata</taxon>
        <taxon>Craniata</taxon>
        <taxon>Vertebrata</taxon>
        <taxon>Euteleostomi</taxon>
        <taxon>Actinopterygii</taxon>
        <taxon>Neopterygii</taxon>
        <taxon>Teleostei</taxon>
        <taxon>Ostariophysi</taxon>
        <taxon>Characiformes</taxon>
        <taxon>Characoidei</taxon>
        <taxon>Acestrorhamphidae</taxon>
        <taxon>Acestrorhamphinae</taxon>
        <taxon>Astyanax</taxon>
    </lineage>
</organism>
<accession>A0A3B1JZG6</accession>
<feature type="region of interest" description="Disordered" evidence="1">
    <location>
        <begin position="100"/>
        <end position="129"/>
    </location>
</feature>
<keyword evidence="2" id="KW-0732">Signal</keyword>
<dbReference type="Bgee" id="ENSAMXG00000033816">
    <property type="expression patterns" value="Expressed in brain"/>
</dbReference>
<feature type="chain" id="PRO_5017253238" evidence="2">
    <location>
        <begin position="25"/>
        <end position="129"/>
    </location>
</feature>
<protein>
    <submittedName>
        <fullName evidence="3">Uncharacterized protein</fullName>
    </submittedName>
</protein>
<reference evidence="3" key="4">
    <citation type="submission" date="2025-09" db="UniProtKB">
        <authorList>
            <consortium name="Ensembl"/>
        </authorList>
    </citation>
    <scope>IDENTIFICATION</scope>
</reference>
<dbReference type="InParanoid" id="A0A3B1JZG6"/>
<reference evidence="4" key="2">
    <citation type="journal article" date="2014" name="Nat. Commun.">
        <title>The cavefish genome reveals candidate genes for eye loss.</title>
        <authorList>
            <person name="McGaugh S.E."/>
            <person name="Gross J.B."/>
            <person name="Aken B."/>
            <person name="Blin M."/>
            <person name="Borowsky R."/>
            <person name="Chalopin D."/>
            <person name="Hinaux H."/>
            <person name="Jeffery W.R."/>
            <person name="Keene A."/>
            <person name="Ma L."/>
            <person name="Minx P."/>
            <person name="Murphy D."/>
            <person name="O'Quin K.E."/>
            <person name="Retaux S."/>
            <person name="Rohner N."/>
            <person name="Searle S.M."/>
            <person name="Stahl B.A."/>
            <person name="Tabin C."/>
            <person name="Volff J.N."/>
            <person name="Yoshizawa M."/>
            <person name="Warren W.C."/>
        </authorList>
    </citation>
    <scope>NUCLEOTIDE SEQUENCE [LARGE SCALE GENOMIC DNA]</scope>
    <source>
        <strain evidence="4">female</strain>
    </source>
</reference>
<evidence type="ECO:0000313" key="4">
    <source>
        <dbReference type="Proteomes" id="UP000018467"/>
    </source>
</evidence>
<feature type="compositionally biased region" description="Polar residues" evidence="1">
    <location>
        <begin position="120"/>
        <end position="129"/>
    </location>
</feature>
<evidence type="ECO:0000313" key="3">
    <source>
        <dbReference type="Ensembl" id="ENSAMXP00000047668.1"/>
    </source>
</evidence>
<keyword evidence="4" id="KW-1185">Reference proteome</keyword>
<sequence>SVFLLHSTLCSLFLSLCSLLSSDTDPISLLMPSISRYRSNQSLNAEYQPIPIQSESLNAEYQPIPIQSESLNAEYQPIPIQSESPNAEYEPIPIQSESLNAEYEPIPIQSESLNAEPVHNVQSEETGTH</sequence>
<dbReference type="Ensembl" id="ENSAMXT00000040177.1">
    <property type="protein sequence ID" value="ENSAMXP00000047668.1"/>
    <property type="gene ID" value="ENSAMXG00000033816.1"/>
</dbReference>
<dbReference type="AlphaFoldDB" id="A0A3B1JZG6"/>
<evidence type="ECO:0000256" key="1">
    <source>
        <dbReference type="SAM" id="MobiDB-lite"/>
    </source>
</evidence>
<evidence type="ECO:0000256" key="2">
    <source>
        <dbReference type="SAM" id="SignalP"/>
    </source>
</evidence>
<proteinExistence type="predicted"/>
<dbReference type="Proteomes" id="UP000018467">
    <property type="component" value="Unassembled WGS sequence"/>
</dbReference>
<reference evidence="3" key="3">
    <citation type="submission" date="2025-08" db="UniProtKB">
        <authorList>
            <consortium name="Ensembl"/>
        </authorList>
    </citation>
    <scope>IDENTIFICATION</scope>
</reference>